<organism evidence="2 3">
    <name type="scientific">Trichonephila clavipes</name>
    <name type="common">Golden silk orbweaver</name>
    <name type="synonym">Nephila clavipes</name>
    <dbReference type="NCBI Taxonomy" id="2585209"/>
    <lineage>
        <taxon>Eukaryota</taxon>
        <taxon>Metazoa</taxon>
        <taxon>Ecdysozoa</taxon>
        <taxon>Arthropoda</taxon>
        <taxon>Chelicerata</taxon>
        <taxon>Arachnida</taxon>
        <taxon>Araneae</taxon>
        <taxon>Araneomorphae</taxon>
        <taxon>Entelegynae</taxon>
        <taxon>Araneoidea</taxon>
        <taxon>Nephilidae</taxon>
        <taxon>Trichonephila</taxon>
    </lineage>
</organism>
<dbReference type="EMBL" id="BMAU01021402">
    <property type="protein sequence ID" value="GFY32442.1"/>
    <property type="molecule type" value="Genomic_DNA"/>
</dbReference>
<name>A0A8X6WD94_TRICX</name>
<protein>
    <submittedName>
        <fullName evidence="2">Uncharacterized protein</fullName>
    </submittedName>
</protein>
<comment type="caution">
    <text evidence="2">The sequence shown here is derived from an EMBL/GenBank/DDBJ whole genome shotgun (WGS) entry which is preliminary data.</text>
</comment>
<evidence type="ECO:0000256" key="1">
    <source>
        <dbReference type="SAM" id="MobiDB-lite"/>
    </source>
</evidence>
<accession>A0A8X6WD94</accession>
<evidence type="ECO:0000313" key="3">
    <source>
        <dbReference type="Proteomes" id="UP000887159"/>
    </source>
</evidence>
<gene>
    <name evidence="2" type="primary">NCL1_45524</name>
    <name evidence="2" type="ORF">TNCV_3559501</name>
</gene>
<keyword evidence="3" id="KW-1185">Reference proteome</keyword>
<evidence type="ECO:0000313" key="2">
    <source>
        <dbReference type="EMBL" id="GFY32442.1"/>
    </source>
</evidence>
<reference evidence="2" key="1">
    <citation type="submission" date="2020-08" db="EMBL/GenBank/DDBJ databases">
        <title>Multicomponent nature underlies the extraordinary mechanical properties of spider dragline silk.</title>
        <authorList>
            <person name="Kono N."/>
            <person name="Nakamura H."/>
            <person name="Mori M."/>
            <person name="Yoshida Y."/>
            <person name="Ohtoshi R."/>
            <person name="Malay A.D."/>
            <person name="Moran D.A.P."/>
            <person name="Tomita M."/>
            <person name="Numata K."/>
            <person name="Arakawa K."/>
        </authorList>
    </citation>
    <scope>NUCLEOTIDE SEQUENCE</scope>
</reference>
<dbReference type="Proteomes" id="UP000887159">
    <property type="component" value="Unassembled WGS sequence"/>
</dbReference>
<dbReference type="AlphaFoldDB" id="A0A8X6WD94"/>
<sequence>MRRAQDCYQIFGLALVQNTDTDFAHLKAALSKAFPAMRTKKDLEMKLNGAQKDDFSRGDRRNRGSSENFSRGDRSQIGRVNVLKVRDGQNDQTQSVNEVPIKLSAICMSPVELPYVPIYLNGTFTKALWVD</sequence>
<feature type="compositionally biased region" description="Basic and acidic residues" evidence="1">
    <location>
        <begin position="44"/>
        <end position="76"/>
    </location>
</feature>
<feature type="region of interest" description="Disordered" evidence="1">
    <location>
        <begin position="44"/>
        <end position="91"/>
    </location>
</feature>
<proteinExistence type="predicted"/>